<dbReference type="Pfam" id="PF00708">
    <property type="entry name" value="Acylphosphatase"/>
    <property type="match status" value="1"/>
</dbReference>
<dbReference type="InterPro" id="IPR036046">
    <property type="entry name" value="Acylphosphatase-like_dom_sf"/>
</dbReference>
<dbReference type="PROSITE" id="PS00150">
    <property type="entry name" value="ACYLPHOSPHATASE_1"/>
    <property type="match status" value="1"/>
</dbReference>
<evidence type="ECO:0000313" key="10">
    <source>
        <dbReference type="Proteomes" id="UP001597307"/>
    </source>
</evidence>
<name>A0ABW4Q660_9MICC</name>
<evidence type="ECO:0000256" key="4">
    <source>
        <dbReference type="ARBA" id="ARBA00047645"/>
    </source>
</evidence>
<accession>A0ABW4Q660</accession>
<dbReference type="Proteomes" id="UP001597307">
    <property type="component" value="Unassembled WGS sequence"/>
</dbReference>
<feature type="active site" evidence="5">
    <location>
        <position position="41"/>
    </location>
</feature>
<evidence type="ECO:0000259" key="8">
    <source>
        <dbReference type="PROSITE" id="PS51160"/>
    </source>
</evidence>
<dbReference type="RefSeq" id="WP_343878122.1">
    <property type="nucleotide sequence ID" value="NZ_BAAAIJ010000009.1"/>
</dbReference>
<dbReference type="PROSITE" id="PS51160">
    <property type="entry name" value="ACYLPHOSPHATASE_3"/>
    <property type="match status" value="1"/>
</dbReference>
<protein>
    <recommendedName>
        <fullName evidence="3 5">acylphosphatase</fullName>
        <ecNumber evidence="2 5">3.6.1.7</ecNumber>
    </recommendedName>
</protein>
<evidence type="ECO:0000256" key="2">
    <source>
        <dbReference type="ARBA" id="ARBA00012150"/>
    </source>
</evidence>
<evidence type="ECO:0000256" key="7">
    <source>
        <dbReference type="SAM" id="MobiDB-lite"/>
    </source>
</evidence>
<evidence type="ECO:0000256" key="1">
    <source>
        <dbReference type="ARBA" id="ARBA00005614"/>
    </source>
</evidence>
<evidence type="ECO:0000256" key="5">
    <source>
        <dbReference type="PROSITE-ProRule" id="PRU00520"/>
    </source>
</evidence>
<dbReference type="InterPro" id="IPR017968">
    <property type="entry name" value="Acylphosphatase_CS"/>
</dbReference>
<feature type="region of interest" description="Disordered" evidence="7">
    <location>
        <begin position="75"/>
        <end position="94"/>
    </location>
</feature>
<dbReference type="EMBL" id="JBHUGA010000009">
    <property type="protein sequence ID" value="MFD1845876.1"/>
    <property type="molecule type" value="Genomic_DNA"/>
</dbReference>
<organism evidence="9 10">
    <name type="scientific">Arthrobacter flavus</name>
    <dbReference type="NCBI Taxonomy" id="95172"/>
    <lineage>
        <taxon>Bacteria</taxon>
        <taxon>Bacillati</taxon>
        <taxon>Actinomycetota</taxon>
        <taxon>Actinomycetes</taxon>
        <taxon>Micrococcales</taxon>
        <taxon>Micrococcaceae</taxon>
        <taxon>Arthrobacter</taxon>
    </lineage>
</organism>
<keyword evidence="5" id="KW-0378">Hydrolase</keyword>
<comment type="similarity">
    <text evidence="1 6">Belongs to the acylphosphatase family.</text>
</comment>
<comment type="catalytic activity">
    <reaction evidence="4 5">
        <text>an acyl phosphate + H2O = a carboxylate + phosphate + H(+)</text>
        <dbReference type="Rhea" id="RHEA:14965"/>
        <dbReference type="ChEBI" id="CHEBI:15377"/>
        <dbReference type="ChEBI" id="CHEBI:15378"/>
        <dbReference type="ChEBI" id="CHEBI:29067"/>
        <dbReference type="ChEBI" id="CHEBI:43474"/>
        <dbReference type="ChEBI" id="CHEBI:59918"/>
        <dbReference type="EC" id="3.6.1.7"/>
    </reaction>
</comment>
<evidence type="ECO:0000313" key="9">
    <source>
        <dbReference type="EMBL" id="MFD1845876.1"/>
    </source>
</evidence>
<evidence type="ECO:0000256" key="6">
    <source>
        <dbReference type="RuleBase" id="RU004168"/>
    </source>
</evidence>
<dbReference type="InterPro" id="IPR001792">
    <property type="entry name" value="Acylphosphatase-like_dom"/>
</dbReference>
<dbReference type="EC" id="3.6.1.7" evidence="2 5"/>
<dbReference type="Gene3D" id="3.30.70.100">
    <property type="match status" value="1"/>
</dbReference>
<sequence>MNEQQHTRLTAIVTGTVQGVGFRYYTRRRALALGLLGIVSNRADGSVLIVAEGAARAVSELVTWLGSPAAPGRVNDVEESYGAPTGEFTDFSTD</sequence>
<dbReference type="InterPro" id="IPR020456">
    <property type="entry name" value="Acylphosphatase"/>
</dbReference>
<dbReference type="NCBIfam" id="NF011001">
    <property type="entry name" value="PRK14427.1"/>
    <property type="match status" value="1"/>
</dbReference>
<feature type="domain" description="Acylphosphatase-like" evidence="8">
    <location>
        <begin position="8"/>
        <end position="94"/>
    </location>
</feature>
<proteinExistence type="inferred from homology"/>
<evidence type="ECO:0000256" key="3">
    <source>
        <dbReference type="ARBA" id="ARBA00015991"/>
    </source>
</evidence>
<dbReference type="PANTHER" id="PTHR47268:SF4">
    <property type="entry name" value="ACYLPHOSPHATASE"/>
    <property type="match status" value="1"/>
</dbReference>
<keyword evidence="10" id="KW-1185">Reference proteome</keyword>
<dbReference type="SUPFAM" id="SSF54975">
    <property type="entry name" value="Acylphosphatase/BLUF domain-like"/>
    <property type="match status" value="1"/>
</dbReference>
<dbReference type="PANTHER" id="PTHR47268">
    <property type="entry name" value="ACYLPHOSPHATASE"/>
    <property type="match status" value="1"/>
</dbReference>
<feature type="active site" evidence="5">
    <location>
        <position position="23"/>
    </location>
</feature>
<comment type="caution">
    <text evidence="9">The sequence shown here is derived from an EMBL/GenBank/DDBJ whole genome shotgun (WGS) entry which is preliminary data.</text>
</comment>
<gene>
    <name evidence="9" type="ORF">ACFSFX_04620</name>
</gene>
<reference evidence="10" key="1">
    <citation type="journal article" date="2019" name="Int. J. Syst. Evol. Microbiol.">
        <title>The Global Catalogue of Microorganisms (GCM) 10K type strain sequencing project: providing services to taxonomists for standard genome sequencing and annotation.</title>
        <authorList>
            <consortium name="The Broad Institute Genomics Platform"/>
            <consortium name="The Broad Institute Genome Sequencing Center for Infectious Disease"/>
            <person name="Wu L."/>
            <person name="Ma J."/>
        </authorList>
    </citation>
    <scope>NUCLEOTIDE SEQUENCE [LARGE SCALE GENOMIC DNA]</scope>
    <source>
        <strain evidence="10">JCM 11496</strain>
    </source>
</reference>